<accession>A0A147GNF4</accession>
<evidence type="ECO:0000313" key="3">
    <source>
        <dbReference type="Proteomes" id="UP000072741"/>
    </source>
</evidence>
<gene>
    <name evidence="2" type="ORF">NS331_20495</name>
</gene>
<comment type="caution">
    <text evidence="2">The sequence shown here is derived from an EMBL/GenBank/DDBJ whole genome shotgun (WGS) entry which is preliminary data.</text>
</comment>
<evidence type="ECO:0000313" key="2">
    <source>
        <dbReference type="EMBL" id="KTT15516.1"/>
    </source>
</evidence>
<dbReference type="Proteomes" id="UP000072741">
    <property type="component" value="Unassembled WGS sequence"/>
</dbReference>
<keyword evidence="3" id="KW-1185">Reference proteome</keyword>
<dbReference type="EMBL" id="LDSL01000141">
    <property type="protein sequence ID" value="KTT15516.1"/>
    <property type="molecule type" value="Genomic_DNA"/>
</dbReference>
<name>A0A147GNF4_9BURK</name>
<reference evidence="2 3" key="1">
    <citation type="journal article" date="2016" name="Front. Microbiol.">
        <title>Genomic Resource of Rice Seed Associated Bacteria.</title>
        <authorList>
            <person name="Midha S."/>
            <person name="Bansal K."/>
            <person name="Sharma S."/>
            <person name="Kumar N."/>
            <person name="Patil P.P."/>
            <person name="Chaudhry V."/>
            <person name="Patil P.B."/>
        </authorList>
    </citation>
    <scope>NUCLEOTIDE SEQUENCE [LARGE SCALE GENOMIC DNA]</scope>
    <source>
        <strain evidence="2 3">NS331</strain>
    </source>
</reference>
<feature type="region of interest" description="Disordered" evidence="1">
    <location>
        <begin position="85"/>
        <end position="104"/>
    </location>
</feature>
<organism evidence="2 3">
    <name type="scientific">Pseudacidovorax intermedius</name>
    <dbReference type="NCBI Taxonomy" id="433924"/>
    <lineage>
        <taxon>Bacteria</taxon>
        <taxon>Pseudomonadati</taxon>
        <taxon>Pseudomonadota</taxon>
        <taxon>Betaproteobacteria</taxon>
        <taxon>Burkholderiales</taxon>
        <taxon>Comamonadaceae</taxon>
        <taxon>Pseudacidovorax</taxon>
    </lineage>
</organism>
<protein>
    <submittedName>
        <fullName evidence="2">Uncharacterized protein</fullName>
    </submittedName>
</protein>
<evidence type="ECO:0000256" key="1">
    <source>
        <dbReference type="SAM" id="MobiDB-lite"/>
    </source>
</evidence>
<sequence length="288" mass="32306">MEDVEPRPGALRAARESAWARPVHTLYDRDFGRHQEATFPYLVRLADAQDPLLASSIEWAVQEHLVACAQGNGAPRIGGWLQRHDDEEEDADPAPSTVGHDPAGTSLARQLTDLMRQGSKSLIRIWDRRVLHTLRLAGQGIVWDKALRGIRGWHYLDHDLRLQTLAGAEGQPGRAHLLAAGQCADVLGLCGAVHRAQYLLLRHRFPLPQDIHDTLTEKVITARRSLDYVEDQAAYAAEAVSAPAFEHWPRLPWLLGVLQRTRQEMSDALDVWRAEWAGKPADHWRAQA</sequence>
<dbReference type="AlphaFoldDB" id="A0A147GNF4"/>
<proteinExistence type="predicted"/>